<dbReference type="PANTHER" id="PTHR38599:SF1">
    <property type="entry name" value="CUPIN DOMAIN PROTEIN (AFU_ORTHOLOGUE AFUA_3G13620)"/>
    <property type="match status" value="1"/>
</dbReference>
<dbReference type="EMBL" id="WINI01000009">
    <property type="protein sequence ID" value="MQR02502.1"/>
    <property type="molecule type" value="Genomic_DNA"/>
</dbReference>
<dbReference type="Pfam" id="PF07883">
    <property type="entry name" value="Cupin_2"/>
    <property type="match status" value="1"/>
</dbReference>
<protein>
    <submittedName>
        <fullName evidence="3">Cupin domain-containing protein</fullName>
    </submittedName>
</protein>
<feature type="domain" description="Cupin type-2" evidence="2">
    <location>
        <begin position="67"/>
        <end position="132"/>
    </location>
</feature>
<dbReference type="Gene3D" id="2.60.120.10">
    <property type="entry name" value="Jelly Rolls"/>
    <property type="match status" value="1"/>
</dbReference>
<evidence type="ECO:0000256" key="1">
    <source>
        <dbReference type="SAM" id="SignalP"/>
    </source>
</evidence>
<dbReference type="InterPro" id="IPR011051">
    <property type="entry name" value="RmlC_Cupin_sf"/>
</dbReference>
<evidence type="ECO:0000313" key="3">
    <source>
        <dbReference type="EMBL" id="MQR02502.1"/>
    </source>
</evidence>
<evidence type="ECO:0000259" key="2">
    <source>
        <dbReference type="Pfam" id="PF07883"/>
    </source>
</evidence>
<keyword evidence="1" id="KW-0732">Signal</keyword>
<dbReference type="PANTHER" id="PTHR38599">
    <property type="entry name" value="CUPIN DOMAIN PROTEIN (AFU_ORTHOLOGUE AFUA_3G13620)"/>
    <property type="match status" value="1"/>
</dbReference>
<accession>A0A843YZ57</accession>
<dbReference type="InterPro" id="IPR013096">
    <property type="entry name" value="Cupin_2"/>
</dbReference>
<dbReference type="OrthoDB" id="2620172at2"/>
<dbReference type="PROSITE" id="PS51257">
    <property type="entry name" value="PROKAR_LIPOPROTEIN"/>
    <property type="match status" value="1"/>
</dbReference>
<evidence type="ECO:0000313" key="4">
    <source>
        <dbReference type="Proteomes" id="UP000451565"/>
    </source>
</evidence>
<keyword evidence="4" id="KW-1185">Reference proteome</keyword>
<dbReference type="AlphaFoldDB" id="A0A843YZ57"/>
<dbReference type="Proteomes" id="UP000451565">
    <property type="component" value="Unassembled WGS sequence"/>
</dbReference>
<dbReference type="InterPro" id="IPR014710">
    <property type="entry name" value="RmlC-like_jellyroll"/>
</dbReference>
<name>A0A843YZ57_9BURK</name>
<organism evidence="3 4">
    <name type="scientific">Glaciimonas soli</name>
    <dbReference type="NCBI Taxonomy" id="2590999"/>
    <lineage>
        <taxon>Bacteria</taxon>
        <taxon>Pseudomonadati</taxon>
        <taxon>Pseudomonadota</taxon>
        <taxon>Betaproteobacteria</taxon>
        <taxon>Burkholderiales</taxon>
        <taxon>Oxalobacteraceae</taxon>
        <taxon>Glaciimonas</taxon>
    </lineage>
</organism>
<gene>
    <name evidence="3" type="ORF">GEV47_17640</name>
</gene>
<dbReference type="SUPFAM" id="SSF51182">
    <property type="entry name" value="RmlC-like cupins"/>
    <property type="match status" value="1"/>
</dbReference>
<feature type="chain" id="PRO_5032984374" evidence="1">
    <location>
        <begin position="33"/>
        <end position="151"/>
    </location>
</feature>
<sequence length="151" mass="16037">MAGSFNRRILMKMMQTMMLSTLLAGGCGCSYAQSQAAPAASPIVRKALLTAAISPNKSVADVEIKEITLGRGQNAPLHLHPCPVVGVITAGSIALQIEGQAVQHLKAGDAFYEPANVRIARFDNDGETPATFSAFYLLGEGEHEIIRLLSK</sequence>
<feature type="signal peptide" evidence="1">
    <location>
        <begin position="1"/>
        <end position="32"/>
    </location>
</feature>
<comment type="caution">
    <text evidence="3">The sequence shown here is derived from an EMBL/GenBank/DDBJ whole genome shotgun (WGS) entry which is preliminary data.</text>
</comment>
<proteinExistence type="predicted"/>
<reference evidence="3 4" key="1">
    <citation type="submission" date="2019-10" db="EMBL/GenBank/DDBJ databases">
        <title>Glaciimonas soli sp. nov., a psychrophilic bacterium isolated from the forest soil of a high elevation mountain in Taiwan.</title>
        <authorList>
            <person name="Wang L.-T."/>
            <person name="Shieh W.Y."/>
        </authorList>
    </citation>
    <scope>NUCLEOTIDE SEQUENCE [LARGE SCALE GENOMIC DNA]</scope>
    <source>
        <strain evidence="3 4">GS1</strain>
    </source>
</reference>